<gene>
    <name evidence="2" type="ORF">NDU88_004995</name>
</gene>
<name>A0AAV7TAZ9_PLEWA</name>
<comment type="caution">
    <text evidence="2">The sequence shown here is derived from an EMBL/GenBank/DDBJ whole genome shotgun (WGS) entry which is preliminary data.</text>
</comment>
<dbReference type="EMBL" id="JANPWB010000007">
    <property type="protein sequence ID" value="KAJ1173154.1"/>
    <property type="molecule type" value="Genomic_DNA"/>
</dbReference>
<evidence type="ECO:0000313" key="2">
    <source>
        <dbReference type="EMBL" id="KAJ1173154.1"/>
    </source>
</evidence>
<dbReference type="Proteomes" id="UP001066276">
    <property type="component" value="Chromosome 4_1"/>
</dbReference>
<evidence type="ECO:0000256" key="1">
    <source>
        <dbReference type="SAM" id="MobiDB-lite"/>
    </source>
</evidence>
<feature type="region of interest" description="Disordered" evidence="1">
    <location>
        <begin position="117"/>
        <end position="158"/>
    </location>
</feature>
<proteinExistence type="predicted"/>
<feature type="compositionally biased region" description="Polar residues" evidence="1">
    <location>
        <begin position="148"/>
        <end position="158"/>
    </location>
</feature>
<protein>
    <submittedName>
        <fullName evidence="2">Uncharacterized protein</fullName>
    </submittedName>
</protein>
<organism evidence="2 3">
    <name type="scientific">Pleurodeles waltl</name>
    <name type="common">Iberian ribbed newt</name>
    <dbReference type="NCBI Taxonomy" id="8319"/>
    <lineage>
        <taxon>Eukaryota</taxon>
        <taxon>Metazoa</taxon>
        <taxon>Chordata</taxon>
        <taxon>Craniata</taxon>
        <taxon>Vertebrata</taxon>
        <taxon>Euteleostomi</taxon>
        <taxon>Amphibia</taxon>
        <taxon>Batrachia</taxon>
        <taxon>Caudata</taxon>
        <taxon>Salamandroidea</taxon>
        <taxon>Salamandridae</taxon>
        <taxon>Pleurodelinae</taxon>
        <taxon>Pleurodeles</taxon>
    </lineage>
</organism>
<feature type="compositionally biased region" description="Polar residues" evidence="1">
    <location>
        <begin position="124"/>
        <end position="138"/>
    </location>
</feature>
<evidence type="ECO:0000313" key="3">
    <source>
        <dbReference type="Proteomes" id="UP001066276"/>
    </source>
</evidence>
<accession>A0AAV7TAZ9</accession>
<reference evidence="2" key="1">
    <citation type="journal article" date="2022" name="bioRxiv">
        <title>Sequencing and chromosome-scale assembly of the giantPleurodeles waltlgenome.</title>
        <authorList>
            <person name="Brown T."/>
            <person name="Elewa A."/>
            <person name="Iarovenko S."/>
            <person name="Subramanian E."/>
            <person name="Araus A.J."/>
            <person name="Petzold A."/>
            <person name="Susuki M."/>
            <person name="Suzuki K.-i.T."/>
            <person name="Hayashi T."/>
            <person name="Toyoda A."/>
            <person name="Oliveira C."/>
            <person name="Osipova E."/>
            <person name="Leigh N.D."/>
            <person name="Simon A."/>
            <person name="Yun M.H."/>
        </authorList>
    </citation>
    <scope>NUCLEOTIDE SEQUENCE</scope>
    <source>
        <strain evidence="2">20211129_DDA</strain>
        <tissue evidence="2">Liver</tissue>
    </source>
</reference>
<keyword evidence="3" id="KW-1185">Reference proteome</keyword>
<feature type="region of interest" description="Disordered" evidence="1">
    <location>
        <begin position="1"/>
        <end position="62"/>
    </location>
</feature>
<feature type="compositionally biased region" description="Basic and acidic residues" evidence="1">
    <location>
        <begin position="36"/>
        <end position="53"/>
    </location>
</feature>
<dbReference type="AlphaFoldDB" id="A0AAV7TAZ9"/>
<sequence length="158" mass="17477">MSGHPSARLYCGHQNTHLGKSTPRVRTATDNDELAEVDRTNKAQMKEYADKRQRAQPSTIHEGDRVLVRLEQRRKSDSWYHKHPPQVISQKATMVTAASEDKRVIRNIAHFKKYNAPLKEATSGGDSNTTEDAPTPTSRLGLVISSAVGETTPLTSAS</sequence>